<dbReference type="OrthoDB" id="308464at2759"/>
<feature type="region of interest" description="Disordered" evidence="13">
    <location>
        <begin position="190"/>
        <end position="221"/>
    </location>
</feature>
<dbReference type="InterPro" id="IPR004457">
    <property type="entry name" value="Znf_ZPR1"/>
</dbReference>
<evidence type="ECO:0000256" key="8">
    <source>
        <dbReference type="ARBA" id="ARBA00022786"/>
    </source>
</evidence>
<dbReference type="InterPro" id="IPR038765">
    <property type="entry name" value="Papain-like_cys_pep_sf"/>
</dbReference>
<evidence type="ECO:0000256" key="6">
    <source>
        <dbReference type="ARBA" id="ARBA00022723"/>
    </source>
</evidence>
<dbReference type="NCBIfam" id="TIGR00310">
    <property type="entry name" value="ZPR1_znf"/>
    <property type="match status" value="1"/>
</dbReference>
<evidence type="ECO:0000256" key="5">
    <source>
        <dbReference type="ARBA" id="ARBA00022670"/>
    </source>
</evidence>
<dbReference type="FunFam" id="3.40.532.10:FF:000006">
    <property type="entry name" value="Ubiquitin carboxyl-terminal hydrolase"/>
    <property type="match status" value="1"/>
</dbReference>
<evidence type="ECO:0000256" key="7">
    <source>
        <dbReference type="ARBA" id="ARBA00022771"/>
    </source>
</evidence>
<comment type="similarity">
    <text evidence="3 12">Belongs to the peptidase C12 family.</text>
</comment>
<comment type="similarity">
    <text evidence="2">Belongs to the ZPR1 family.</text>
</comment>
<organism evidence="15 16">
    <name type="scientific">Hericium alpestre</name>
    <dbReference type="NCBI Taxonomy" id="135208"/>
    <lineage>
        <taxon>Eukaryota</taxon>
        <taxon>Fungi</taxon>
        <taxon>Dikarya</taxon>
        <taxon>Basidiomycota</taxon>
        <taxon>Agaricomycotina</taxon>
        <taxon>Agaricomycetes</taxon>
        <taxon>Russulales</taxon>
        <taxon>Hericiaceae</taxon>
        <taxon>Hericium</taxon>
    </lineage>
</organism>
<evidence type="ECO:0000259" key="14">
    <source>
        <dbReference type="PROSITE" id="PS52048"/>
    </source>
</evidence>
<dbReference type="PANTHER" id="PTHR10876:SF0">
    <property type="entry name" value="ZINC FINGER PROTEIN ZPR1"/>
    <property type="match status" value="1"/>
</dbReference>
<feature type="site" description="Important for enzyme activity" evidence="12">
    <location>
        <position position="557"/>
    </location>
</feature>
<dbReference type="STRING" id="135208.A0A4Z0A9T5"/>
<keyword evidence="10 12" id="KW-0788">Thiol protease</keyword>
<keyword evidence="5 12" id="KW-0645">Protease</keyword>
<accession>A0A4Z0A9T5</accession>
<dbReference type="InterPro" id="IPR042451">
    <property type="entry name" value="ZPR1_A/B_dom"/>
</dbReference>
<feature type="site" description="Transition state stabilizer" evidence="12">
    <location>
        <position position="452"/>
    </location>
</feature>
<keyword evidence="11" id="KW-0862">Zinc</keyword>
<evidence type="ECO:0000256" key="4">
    <source>
        <dbReference type="ARBA" id="ARBA00012759"/>
    </source>
</evidence>
<proteinExistence type="inferred from homology"/>
<dbReference type="GO" id="GO:0008270">
    <property type="term" value="F:zinc ion binding"/>
    <property type="evidence" value="ECO:0007669"/>
    <property type="project" value="UniProtKB-KW"/>
</dbReference>
<evidence type="ECO:0000256" key="11">
    <source>
        <dbReference type="ARBA" id="ARBA00022833"/>
    </source>
</evidence>
<reference evidence="15 16" key="1">
    <citation type="submission" date="2019-02" db="EMBL/GenBank/DDBJ databases">
        <title>Genome sequencing of the rare red list fungi Hericium alpestre (H. flagellum).</title>
        <authorList>
            <person name="Buettner E."/>
            <person name="Kellner H."/>
        </authorList>
    </citation>
    <scope>NUCLEOTIDE SEQUENCE [LARGE SCALE GENOMIC DNA]</scope>
    <source>
        <strain evidence="15 16">DSM 108284</strain>
    </source>
</reference>
<dbReference type="GO" id="GO:0004843">
    <property type="term" value="F:cysteine-type deubiquitinase activity"/>
    <property type="evidence" value="ECO:0007669"/>
    <property type="project" value="UniProtKB-UniRule"/>
</dbReference>
<sequence length="603" mass="66212">MSFRCEHCGTENNEVQMAGQIRPEGTMYTARILARSDLDRQVVKSETSTVIIPEYELTIPPSKGQLTTVEGIIRDVVRDLSLDQPLRRIQDEPTYTKIQSLIDKLRLILADDVDEEAEENKNEIGEVKTASASQSDKPMPAFTIKIDDPAGNSFIEFKENMADPKWNLRMYHRTREQNVALGLVAADEQTDSAEAQVSGNQDAQSKGDEAGREFAVGPDGRSEEIFEFPGDVIIMSTNCERCGYRDNEIKSGTAISEKGTRITLKVEDTEDLSRDLLKSETAGLTVPEINLVLQPGTLGGRFTTLEGILDQIYEELSEKAFVTGDSGTTDAFESFLAKLKLIKNVEKPFTLILDDPLSNSHLQNPYAPDPDPNMTVLNAWANKAGLIPSDAQFTDVYGLDDELLAMVPQPVKAVVLLFPIRGALKTARKAEDERLRAEGQVPIDPTLIWIKQTISNACGTMGLLHSLMNSNVAIAPESPLAKFIDEAKGKTPEERAHLLETTPLFADIHADAASSGQTAPPENLDTDLHFTCFVQAPTASARETQTETGEMRIIELDGDRDGPIDRGKSTDFLKDVAAYIRDHVIPQSPSLELSMVALAAPLD</sequence>
<dbReference type="InterPro" id="IPR036959">
    <property type="entry name" value="Peptidase_C12_UCH_sf"/>
</dbReference>
<dbReference type="InterPro" id="IPR042452">
    <property type="entry name" value="ZPR1_Znf1/2"/>
</dbReference>
<evidence type="ECO:0000313" key="16">
    <source>
        <dbReference type="Proteomes" id="UP000298061"/>
    </source>
</evidence>
<evidence type="ECO:0000256" key="13">
    <source>
        <dbReference type="SAM" id="MobiDB-lite"/>
    </source>
</evidence>
<feature type="compositionally biased region" description="Polar residues" evidence="13">
    <location>
        <begin position="192"/>
        <end position="204"/>
    </location>
</feature>
<dbReference type="AlphaFoldDB" id="A0A4Z0A9T5"/>
<dbReference type="InterPro" id="IPR001578">
    <property type="entry name" value="Peptidase_C12_UCH"/>
</dbReference>
<dbReference type="InterPro" id="IPR040141">
    <property type="entry name" value="ZPR1"/>
</dbReference>
<keyword evidence="8 12" id="KW-0833">Ubl conjugation pathway</keyword>
<keyword evidence="6" id="KW-0479">Metal-binding</keyword>
<keyword evidence="7" id="KW-0863">Zinc-finger</keyword>
<name>A0A4Z0A9T5_9AGAM</name>
<feature type="active site" description="Nucleophile" evidence="12">
    <location>
        <position position="458"/>
    </location>
</feature>
<dbReference type="EMBL" id="SFCI01000038">
    <property type="protein sequence ID" value="TFY83300.1"/>
    <property type="molecule type" value="Genomic_DNA"/>
</dbReference>
<dbReference type="Pfam" id="PF03367">
    <property type="entry name" value="Zn_ribbon_ZPR1"/>
    <property type="match status" value="2"/>
</dbReference>
<dbReference type="SUPFAM" id="SSF54001">
    <property type="entry name" value="Cysteine proteinases"/>
    <property type="match status" value="1"/>
</dbReference>
<dbReference type="SMART" id="SM00709">
    <property type="entry name" value="Zpr1"/>
    <property type="match status" value="2"/>
</dbReference>
<evidence type="ECO:0000256" key="2">
    <source>
        <dbReference type="ARBA" id="ARBA00008354"/>
    </source>
</evidence>
<dbReference type="InterPro" id="IPR056180">
    <property type="entry name" value="ZPR1_jr_dom"/>
</dbReference>
<gene>
    <name evidence="15" type="ORF">EWM64_g714</name>
</gene>
<feature type="region of interest" description="Disordered" evidence="13">
    <location>
        <begin position="119"/>
        <end position="141"/>
    </location>
</feature>
<dbReference type="GO" id="GO:0005634">
    <property type="term" value="C:nucleus"/>
    <property type="evidence" value="ECO:0007669"/>
    <property type="project" value="TreeGrafter"/>
</dbReference>
<evidence type="ECO:0000256" key="1">
    <source>
        <dbReference type="ARBA" id="ARBA00000707"/>
    </source>
</evidence>
<dbReference type="Gene3D" id="2.60.120.1040">
    <property type="entry name" value="ZPR1, A/B domain"/>
    <property type="match status" value="2"/>
</dbReference>
<protein>
    <recommendedName>
        <fullName evidence="4 12">ubiquitinyl hydrolase 1</fullName>
        <ecNumber evidence="4 12">3.4.19.12</ecNumber>
    </recommendedName>
</protein>
<evidence type="ECO:0000256" key="9">
    <source>
        <dbReference type="ARBA" id="ARBA00022801"/>
    </source>
</evidence>
<dbReference type="Pfam" id="PF22794">
    <property type="entry name" value="jr-ZPR1"/>
    <property type="match status" value="1"/>
</dbReference>
<comment type="catalytic activity">
    <reaction evidence="1 12">
        <text>Thiol-dependent hydrolysis of ester, thioester, amide, peptide and isopeptide bonds formed by the C-terminal Gly of ubiquitin (a 76-residue protein attached to proteins as an intracellular targeting signal).</text>
        <dbReference type="EC" id="3.4.19.12"/>
    </reaction>
</comment>
<evidence type="ECO:0000256" key="10">
    <source>
        <dbReference type="ARBA" id="ARBA00022807"/>
    </source>
</evidence>
<dbReference type="GO" id="GO:0006511">
    <property type="term" value="P:ubiquitin-dependent protein catabolic process"/>
    <property type="evidence" value="ECO:0007669"/>
    <property type="project" value="UniProtKB-UniRule"/>
</dbReference>
<dbReference type="Gene3D" id="2.20.25.420">
    <property type="entry name" value="ZPR1, zinc finger domain"/>
    <property type="match status" value="1"/>
</dbReference>
<keyword evidence="16" id="KW-1185">Reference proteome</keyword>
<dbReference type="PRINTS" id="PR00707">
    <property type="entry name" value="UBCTHYDRLASE"/>
</dbReference>
<dbReference type="PROSITE" id="PS52048">
    <property type="entry name" value="UCH_DOMAIN"/>
    <property type="match status" value="1"/>
</dbReference>
<keyword evidence="9 12" id="KW-0378">Hydrolase</keyword>
<comment type="caution">
    <text evidence="15">The sequence shown here is derived from an EMBL/GenBank/DDBJ whole genome shotgun (WGS) entry which is preliminary data.</text>
</comment>
<evidence type="ECO:0000256" key="3">
    <source>
        <dbReference type="ARBA" id="ARBA00009326"/>
    </source>
</evidence>
<dbReference type="Pfam" id="PF01088">
    <property type="entry name" value="Peptidase_C12"/>
    <property type="match status" value="1"/>
</dbReference>
<feature type="active site" description="Proton donor" evidence="12">
    <location>
        <position position="529"/>
    </location>
</feature>
<dbReference type="Gene3D" id="3.40.532.10">
    <property type="entry name" value="Peptidase C12, ubiquitin carboxyl-terminal hydrolase"/>
    <property type="match status" value="1"/>
</dbReference>
<dbReference type="PANTHER" id="PTHR10876">
    <property type="entry name" value="ZINC FINGER PROTEIN ZPR1"/>
    <property type="match status" value="1"/>
</dbReference>
<evidence type="ECO:0000256" key="12">
    <source>
        <dbReference type="PROSITE-ProRule" id="PRU01393"/>
    </source>
</evidence>
<evidence type="ECO:0000313" key="15">
    <source>
        <dbReference type="EMBL" id="TFY83300.1"/>
    </source>
</evidence>
<feature type="domain" description="UCH catalytic" evidence="14">
    <location>
        <begin position="365"/>
        <end position="600"/>
    </location>
</feature>
<dbReference type="EC" id="3.4.19.12" evidence="4 12"/>
<dbReference type="FunFam" id="2.60.120.1040:FF:000006">
    <property type="entry name" value="Zinc finger protein zpr1"/>
    <property type="match status" value="1"/>
</dbReference>
<dbReference type="Proteomes" id="UP000298061">
    <property type="component" value="Unassembled WGS sequence"/>
</dbReference>